<evidence type="ECO:0008006" key="4">
    <source>
        <dbReference type="Google" id="ProtNLM"/>
    </source>
</evidence>
<evidence type="ECO:0000256" key="1">
    <source>
        <dbReference type="SAM" id="MobiDB-lite"/>
    </source>
</evidence>
<reference evidence="2" key="1">
    <citation type="submission" date="2021-01" db="EMBL/GenBank/DDBJ databases">
        <title>Whole genome shotgun sequence of Actinoplanes siamensis NBRC 109076.</title>
        <authorList>
            <person name="Komaki H."/>
            <person name="Tamura T."/>
        </authorList>
    </citation>
    <scope>NUCLEOTIDE SEQUENCE</scope>
    <source>
        <strain evidence="2">NBRC 109076</strain>
    </source>
</reference>
<feature type="compositionally biased region" description="Polar residues" evidence="1">
    <location>
        <begin position="1"/>
        <end position="14"/>
    </location>
</feature>
<evidence type="ECO:0000313" key="3">
    <source>
        <dbReference type="Proteomes" id="UP000629619"/>
    </source>
</evidence>
<feature type="region of interest" description="Disordered" evidence="1">
    <location>
        <begin position="61"/>
        <end position="82"/>
    </location>
</feature>
<feature type="region of interest" description="Disordered" evidence="1">
    <location>
        <begin position="1"/>
        <end position="20"/>
    </location>
</feature>
<comment type="caution">
    <text evidence="2">The sequence shown here is derived from an EMBL/GenBank/DDBJ whole genome shotgun (WGS) entry which is preliminary data.</text>
</comment>
<sequence length="105" mass="11724">MSGPRATSSDQVSRPISIGRERLRNILHRNGITFHRTKTWKESNDPDRDTKVARIEYVNEPVSAANANDAGANPPYEQPDRQTPQTFVVTALVWRHDVGAGETAQ</sequence>
<dbReference type="AlphaFoldDB" id="A0A919TN43"/>
<name>A0A919TN43_9ACTN</name>
<organism evidence="2 3">
    <name type="scientific">Actinoplanes siamensis</name>
    <dbReference type="NCBI Taxonomy" id="1223317"/>
    <lineage>
        <taxon>Bacteria</taxon>
        <taxon>Bacillati</taxon>
        <taxon>Actinomycetota</taxon>
        <taxon>Actinomycetes</taxon>
        <taxon>Micromonosporales</taxon>
        <taxon>Micromonosporaceae</taxon>
        <taxon>Actinoplanes</taxon>
    </lineage>
</organism>
<keyword evidence="3" id="KW-1185">Reference proteome</keyword>
<dbReference type="Proteomes" id="UP000629619">
    <property type="component" value="Unassembled WGS sequence"/>
</dbReference>
<feature type="compositionally biased region" description="Low complexity" evidence="1">
    <location>
        <begin position="64"/>
        <end position="73"/>
    </location>
</feature>
<protein>
    <recommendedName>
        <fullName evidence="4">Transposase</fullName>
    </recommendedName>
</protein>
<gene>
    <name evidence="2" type="ORF">Asi03nite_58850</name>
</gene>
<dbReference type="EMBL" id="BOMW01000061">
    <property type="protein sequence ID" value="GIF08347.1"/>
    <property type="molecule type" value="Genomic_DNA"/>
</dbReference>
<proteinExistence type="predicted"/>
<accession>A0A919TN43</accession>
<evidence type="ECO:0000313" key="2">
    <source>
        <dbReference type="EMBL" id="GIF08347.1"/>
    </source>
</evidence>